<accession>A0A0F9BA36</accession>
<gene>
    <name evidence="2" type="ORF">LCGC14_2471900</name>
</gene>
<comment type="caution">
    <text evidence="2">The sequence shown here is derived from an EMBL/GenBank/DDBJ whole genome shotgun (WGS) entry which is preliminary data.</text>
</comment>
<feature type="compositionally biased region" description="Basic and acidic residues" evidence="1">
    <location>
        <begin position="19"/>
        <end position="28"/>
    </location>
</feature>
<proteinExistence type="predicted"/>
<dbReference type="AlphaFoldDB" id="A0A0F9BA36"/>
<feature type="region of interest" description="Disordered" evidence="1">
    <location>
        <begin position="1"/>
        <end position="28"/>
    </location>
</feature>
<protein>
    <submittedName>
        <fullName evidence="2">Uncharacterized protein</fullName>
    </submittedName>
</protein>
<organism evidence="2">
    <name type="scientific">marine sediment metagenome</name>
    <dbReference type="NCBI Taxonomy" id="412755"/>
    <lineage>
        <taxon>unclassified sequences</taxon>
        <taxon>metagenomes</taxon>
        <taxon>ecological metagenomes</taxon>
    </lineage>
</organism>
<dbReference type="EMBL" id="LAZR01038731">
    <property type="protein sequence ID" value="KKL18799.1"/>
    <property type="molecule type" value="Genomic_DNA"/>
</dbReference>
<sequence>MTPKREQWRLPKAFQPDQKVNETRQRHDGEPRIYDLVKHANDRSLSADTFIECCGCGLTHHNTFNVMKTPDGKWYLMLRAYRVPGTGSPSPGD</sequence>
<reference evidence="2" key="1">
    <citation type="journal article" date="2015" name="Nature">
        <title>Complex archaea that bridge the gap between prokaryotes and eukaryotes.</title>
        <authorList>
            <person name="Spang A."/>
            <person name="Saw J.H."/>
            <person name="Jorgensen S.L."/>
            <person name="Zaremba-Niedzwiedzka K."/>
            <person name="Martijn J."/>
            <person name="Lind A.E."/>
            <person name="van Eijk R."/>
            <person name="Schleper C."/>
            <person name="Guy L."/>
            <person name="Ettema T.J."/>
        </authorList>
    </citation>
    <scope>NUCLEOTIDE SEQUENCE</scope>
</reference>
<evidence type="ECO:0000256" key="1">
    <source>
        <dbReference type="SAM" id="MobiDB-lite"/>
    </source>
</evidence>
<name>A0A0F9BA36_9ZZZZ</name>
<evidence type="ECO:0000313" key="2">
    <source>
        <dbReference type="EMBL" id="KKL18799.1"/>
    </source>
</evidence>